<accession>A0A0H3ABY4</accession>
<dbReference type="AlphaFoldDB" id="A0A0H3ABY4"/>
<proteinExistence type="inferred from homology"/>
<evidence type="ECO:0000313" key="7">
    <source>
        <dbReference type="EMBL" id="ABM29847.1"/>
    </source>
</evidence>
<dbReference type="PANTHER" id="PTHR21716">
    <property type="entry name" value="TRANSMEMBRANE PROTEIN"/>
    <property type="match status" value="1"/>
</dbReference>
<evidence type="ECO:0000256" key="2">
    <source>
        <dbReference type="ARBA" id="ARBA00009773"/>
    </source>
</evidence>
<dbReference type="PANTHER" id="PTHR21716:SF4">
    <property type="entry name" value="TRANSMEMBRANE PROTEIN 245"/>
    <property type="match status" value="1"/>
</dbReference>
<feature type="transmembrane region" description="Helical" evidence="6">
    <location>
        <begin position="152"/>
        <end position="170"/>
    </location>
</feature>
<dbReference type="HOGENOM" id="CLU_041771_2_1_7"/>
<feature type="transmembrane region" description="Helical" evidence="6">
    <location>
        <begin position="50"/>
        <end position="75"/>
    </location>
</feature>
<protein>
    <recommendedName>
        <fullName evidence="9">AI-2E family transporter</fullName>
    </recommendedName>
</protein>
<dbReference type="EMBL" id="CP000527">
    <property type="protein sequence ID" value="ABM29847.1"/>
    <property type="molecule type" value="Genomic_DNA"/>
</dbReference>
<keyword evidence="3 6" id="KW-0812">Transmembrane</keyword>
<name>A0A0H3ABY4_NITV4</name>
<feature type="transmembrane region" description="Helical" evidence="6">
    <location>
        <begin position="258"/>
        <end position="278"/>
    </location>
</feature>
<evidence type="ECO:0000313" key="8">
    <source>
        <dbReference type="Proteomes" id="UP000009173"/>
    </source>
</evidence>
<feature type="transmembrane region" description="Helical" evidence="6">
    <location>
        <begin position="230"/>
        <end position="251"/>
    </location>
</feature>
<feature type="transmembrane region" description="Helical" evidence="6">
    <location>
        <begin position="298"/>
        <end position="326"/>
    </location>
</feature>
<dbReference type="InterPro" id="IPR002549">
    <property type="entry name" value="AI-2E-like"/>
</dbReference>
<dbReference type="KEGG" id="dvl:Dvul_2836"/>
<organism evidence="7 8">
    <name type="scientific">Nitratidesulfovibrio vulgaris (strain DP4)</name>
    <name type="common">Desulfovibrio vulgaris</name>
    <dbReference type="NCBI Taxonomy" id="391774"/>
    <lineage>
        <taxon>Bacteria</taxon>
        <taxon>Pseudomonadati</taxon>
        <taxon>Thermodesulfobacteriota</taxon>
        <taxon>Desulfovibrionia</taxon>
        <taxon>Desulfovibrionales</taxon>
        <taxon>Desulfovibrionaceae</taxon>
        <taxon>Nitratidesulfovibrio</taxon>
    </lineage>
</organism>
<feature type="transmembrane region" description="Helical" evidence="6">
    <location>
        <begin position="191"/>
        <end position="224"/>
    </location>
</feature>
<evidence type="ECO:0000256" key="3">
    <source>
        <dbReference type="ARBA" id="ARBA00022692"/>
    </source>
</evidence>
<dbReference type="Proteomes" id="UP000009173">
    <property type="component" value="Chromosome"/>
</dbReference>
<comment type="subcellular location">
    <subcellularLocation>
        <location evidence="1">Membrane</location>
        <topology evidence="1">Multi-pass membrane protein</topology>
    </subcellularLocation>
</comment>
<evidence type="ECO:0000256" key="4">
    <source>
        <dbReference type="ARBA" id="ARBA00022989"/>
    </source>
</evidence>
<dbReference type="RefSeq" id="WP_010937439.1">
    <property type="nucleotide sequence ID" value="NC_008751.1"/>
</dbReference>
<dbReference type="GO" id="GO:0016020">
    <property type="term" value="C:membrane"/>
    <property type="evidence" value="ECO:0007669"/>
    <property type="project" value="UniProtKB-SubCell"/>
</dbReference>
<sequence length="352" mass="36026" precursor="true">MSTRWLLLAAFAAGAALFSSFLKALFFAACLACAFRPLSRRLEAWRGPLVAAGLTTALAGMCLVIPVAVVGSLAAPQAVQGLAVLDGLRESNWFTSPEAQQLVDDIDARLRDLPGLEGGLRGLARNAAGILGTAARTALAGGVGLAGGALNAVLQGFIVLMLIFVFTAYARHIQRFALALLPMPRAMLDRCVTAFRGAVVGVLAGVVLVAAIQGVLCGIGFAVAGVPQAAFWGFIAAMVAPIPVVGTMAVWIPACAWLWFAGKTTAAIGLVLWSAIIVSGSDNILRPIFLKTGIEAPIALIFLAIICGLAAFGPMGLLLGPVLLALGLQLAREGLPGAPGVSGVSGAVEPRE</sequence>
<evidence type="ECO:0000256" key="1">
    <source>
        <dbReference type="ARBA" id="ARBA00004141"/>
    </source>
</evidence>
<keyword evidence="5 6" id="KW-0472">Membrane</keyword>
<dbReference type="Pfam" id="PF01594">
    <property type="entry name" value="AI-2E_transport"/>
    <property type="match status" value="1"/>
</dbReference>
<gene>
    <name evidence="7" type="ordered locus">Dvul_2836</name>
</gene>
<comment type="similarity">
    <text evidence="2">Belongs to the autoinducer-2 exporter (AI-2E) (TC 2.A.86) family.</text>
</comment>
<evidence type="ECO:0000256" key="6">
    <source>
        <dbReference type="SAM" id="Phobius"/>
    </source>
</evidence>
<keyword evidence="4 6" id="KW-1133">Transmembrane helix</keyword>
<evidence type="ECO:0000256" key="5">
    <source>
        <dbReference type="ARBA" id="ARBA00023136"/>
    </source>
</evidence>
<evidence type="ECO:0008006" key="9">
    <source>
        <dbReference type="Google" id="ProtNLM"/>
    </source>
</evidence>
<reference evidence="8" key="1">
    <citation type="journal article" date="2009" name="Environ. Microbiol.">
        <title>Contribution of mobile genetic elements to Desulfovibrio vulgaris genome plasticity.</title>
        <authorList>
            <person name="Walker C.B."/>
            <person name="Stolyar S."/>
            <person name="Chivian D."/>
            <person name="Pinel N."/>
            <person name="Gabster J.A."/>
            <person name="Dehal P.S."/>
            <person name="He Z."/>
            <person name="Yang Z.K."/>
            <person name="Yen H.C."/>
            <person name="Zhou J."/>
            <person name="Wall J.D."/>
            <person name="Hazen T.C."/>
            <person name="Arkin A.P."/>
            <person name="Stahl D.A."/>
        </authorList>
    </citation>
    <scope>NUCLEOTIDE SEQUENCE [LARGE SCALE GENOMIC DNA]</scope>
    <source>
        <strain evidence="8">DP4</strain>
    </source>
</reference>